<organism evidence="2 3">
    <name type="scientific">Melipona quadrifasciata</name>
    <dbReference type="NCBI Taxonomy" id="166423"/>
    <lineage>
        <taxon>Eukaryota</taxon>
        <taxon>Metazoa</taxon>
        <taxon>Ecdysozoa</taxon>
        <taxon>Arthropoda</taxon>
        <taxon>Hexapoda</taxon>
        <taxon>Insecta</taxon>
        <taxon>Pterygota</taxon>
        <taxon>Neoptera</taxon>
        <taxon>Endopterygota</taxon>
        <taxon>Hymenoptera</taxon>
        <taxon>Apocrita</taxon>
        <taxon>Aculeata</taxon>
        <taxon>Apoidea</taxon>
        <taxon>Anthophila</taxon>
        <taxon>Apidae</taxon>
        <taxon>Melipona</taxon>
    </lineage>
</organism>
<proteinExistence type="predicted"/>
<dbReference type="EMBL" id="KQ435771">
    <property type="protein sequence ID" value="KOX75162.1"/>
    <property type="molecule type" value="Genomic_DNA"/>
</dbReference>
<gene>
    <name evidence="2" type="ORF">WN51_14309</name>
</gene>
<protein>
    <submittedName>
        <fullName evidence="2">Uncharacterized protein</fullName>
    </submittedName>
</protein>
<keyword evidence="3" id="KW-1185">Reference proteome</keyword>
<evidence type="ECO:0000256" key="1">
    <source>
        <dbReference type="SAM" id="MobiDB-lite"/>
    </source>
</evidence>
<reference evidence="2 3" key="1">
    <citation type="submission" date="2015-07" db="EMBL/GenBank/DDBJ databases">
        <title>The genome of Melipona quadrifasciata.</title>
        <authorList>
            <person name="Pan H."/>
            <person name="Kapheim K."/>
        </authorList>
    </citation>
    <scope>NUCLEOTIDE SEQUENCE [LARGE SCALE GENOMIC DNA]</scope>
    <source>
        <strain evidence="2">0111107301</strain>
        <tissue evidence="2">Whole body</tissue>
    </source>
</reference>
<evidence type="ECO:0000313" key="2">
    <source>
        <dbReference type="EMBL" id="KOX75162.1"/>
    </source>
</evidence>
<dbReference type="Proteomes" id="UP000053105">
    <property type="component" value="Unassembled WGS sequence"/>
</dbReference>
<name>A0A0N0BGR3_9HYME</name>
<accession>A0A0N0BGR3</accession>
<dbReference type="AlphaFoldDB" id="A0A0N0BGR3"/>
<feature type="region of interest" description="Disordered" evidence="1">
    <location>
        <begin position="1"/>
        <end position="26"/>
    </location>
</feature>
<sequence>MSAHAEAGLGMRRKRRGGEDNEDDCRLRRTQEQRASNFSHDCMDVSRFPPNASCFDRLSKTSGFLDKSSQQCVNRDGTRSFKPFLKQSASIPSSSPLCGFFLLAQTAPPLLE</sequence>
<evidence type="ECO:0000313" key="3">
    <source>
        <dbReference type="Proteomes" id="UP000053105"/>
    </source>
</evidence>